<evidence type="ECO:0000313" key="2">
    <source>
        <dbReference type="Proteomes" id="UP000321915"/>
    </source>
</evidence>
<organism evidence="1 2">
    <name type="scientific">Arthrobacter phage Qui</name>
    <dbReference type="NCBI Taxonomy" id="2603260"/>
    <lineage>
        <taxon>Viruses</taxon>
        <taxon>Duplodnaviria</taxon>
        <taxon>Heunggongvirae</taxon>
        <taxon>Uroviricota</taxon>
        <taxon>Caudoviricetes</taxon>
        <taxon>Quivirus</taxon>
        <taxon>Quivirus qui</taxon>
    </lineage>
</organism>
<gene>
    <name evidence="1" type="primary">200</name>
    <name evidence="1" type="ORF">SEA_QUI_200</name>
</gene>
<dbReference type="RefSeq" id="YP_010660566.1">
    <property type="nucleotide sequence ID" value="NC_070877.1"/>
</dbReference>
<dbReference type="EMBL" id="MN183282">
    <property type="protein sequence ID" value="QED11688.1"/>
    <property type="molecule type" value="Genomic_DNA"/>
</dbReference>
<name>A0A5B8WPS1_9CAUD</name>
<sequence length="81" mass="9727">MHYRFTCKDIPGAYQDIELGPEDEFMRLVIFETLEREIQTLWQPQTHIHIFKDWTFAMHPDVNDRNLTVVYQCPGKDTVEQ</sequence>
<reference evidence="1 2" key="1">
    <citation type="submission" date="2019-07" db="EMBL/GenBank/DDBJ databases">
        <authorList>
            <person name="Abdullah A."/>
            <person name="Lima G.C."/>
            <person name="Cuneo C.K."/>
            <person name="Ennest D.C."/>
            <person name="Fritz K.J."/>
            <person name="Johnson B.T."/>
            <person name="Larson S.M."/>
            <person name="Lemunyete M.N."/>
            <person name="Murray M.B."/>
            <person name="Osmond D.E."/>
            <person name="Patras K.A."/>
            <person name="Ransibrahmanakul S."/>
            <person name="Simpson K.A."/>
            <person name="Thull B.S."/>
            <person name="Wetzel S."/>
            <person name="Bonilla J.A."/>
            <person name="Klyczek K."/>
            <person name="Garlena R.A."/>
            <person name="Russell D.A."/>
            <person name="Pope W.H."/>
            <person name="Jacobs-Sera D."/>
            <person name="Hatfull G.F."/>
        </authorList>
    </citation>
    <scope>NUCLEOTIDE SEQUENCE [LARGE SCALE GENOMIC DNA]</scope>
</reference>
<evidence type="ECO:0000313" key="1">
    <source>
        <dbReference type="EMBL" id="QED11688.1"/>
    </source>
</evidence>
<proteinExistence type="predicted"/>
<protein>
    <submittedName>
        <fullName evidence="1">Uncharacterized protein</fullName>
    </submittedName>
</protein>
<dbReference type="KEGG" id="vg:77936560"/>
<keyword evidence="2" id="KW-1185">Reference proteome</keyword>
<dbReference type="Proteomes" id="UP000321915">
    <property type="component" value="Segment"/>
</dbReference>
<accession>A0A5B8WPS1</accession>
<dbReference type="GeneID" id="77936560"/>